<dbReference type="Proteomes" id="UP001176883">
    <property type="component" value="Unassembled WGS sequence"/>
</dbReference>
<proteinExistence type="predicted"/>
<accession>A0ABT8WC20</accession>
<evidence type="ECO:0000313" key="1">
    <source>
        <dbReference type="EMBL" id="MDO5970612.1"/>
    </source>
</evidence>
<dbReference type="RefSeq" id="WP_303278301.1">
    <property type="nucleotide sequence ID" value="NZ_JAUOEK010000120.1"/>
</dbReference>
<comment type="caution">
    <text evidence="1">The sequence shown here is derived from an EMBL/GenBank/DDBJ whole genome shotgun (WGS) entry which is preliminary data.</text>
</comment>
<organism evidence="1 2">
    <name type="scientific">Flavivirga aquimarina</name>
    <dbReference type="NCBI Taxonomy" id="2027862"/>
    <lineage>
        <taxon>Bacteria</taxon>
        <taxon>Pseudomonadati</taxon>
        <taxon>Bacteroidota</taxon>
        <taxon>Flavobacteriia</taxon>
        <taxon>Flavobacteriales</taxon>
        <taxon>Flavobacteriaceae</taxon>
        <taxon>Flavivirga</taxon>
    </lineage>
</organism>
<dbReference type="EMBL" id="JAUOEK010000120">
    <property type="protein sequence ID" value="MDO5970612.1"/>
    <property type="molecule type" value="Genomic_DNA"/>
</dbReference>
<sequence>MRQFILVAFTLLVLSSYGQEKKDIEEKTQSMTPVETLISYFESGAFPNSTQFKELIQSLWHKSERLPIEQIETLVDRLNVLLKTETFNSTVQDLVNDISIKLEKGLYNGTADDLHREIQSILDGAGKTYTTIASAMAVNPLPSNNTPFRIKNNPATGDDGDYIYLSTETNGYKFVGYSVAQNIDQNNTTEPVAGKAVYDEVQTQKREIYEANPGEITEVETFTDNPSNYYNLSGDLVSNGGYRTRLYTNIDISKKLYATGNVAGSIIPLVVYFDENNVFLGNEYTQGNNDTRTYENVPLNPPQGTVKIGTTSAYFPTQFPYATVSEQPIGVFASAIKQNQILSQALGYEDSLVSTDELENGYYDKNNGSFVSNGASHSRMYNMHNTEDNYYFTGNVAGTGIAGVVYFDENDVFLGNELTGTNNSIRFYERVKLNPPNGTAKIGVTTSRFPTVYPYGLIEKGILDIAPKAYVNSSLKHLNSSSKKKKSMVVFGTSIPATGYPQIVGQNLGMTTYNEAVPSSMARAFHGVTGNFKDLGLDNCLKALSHTLADKQSLIDNWTNGLDANGNITGGSYGWRDLISGASPTSAITDYYTEEQIKDFSHERKLVNKYLDSLHPDFVEMPNYFILDHGHNDLVATSYDADENAAISIPETRNDRSTFNGAMNYLIDII</sequence>
<keyword evidence="2" id="KW-1185">Reference proteome</keyword>
<evidence type="ECO:0000313" key="2">
    <source>
        <dbReference type="Proteomes" id="UP001176883"/>
    </source>
</evidence>
<gene>
    <name evidence="1" type="ORF">Q4Q35_12415</name>
</gene>
<protein>
    <submittedName>
        <fullName evidence="1">Uncharacterized protein</fullName>
    </submittedName>
</protein>
<name>A0ABT8WC20_9FLAO</name>
<reference evidence="1" key="1">
    <citation type="submission" date="2023-07" db="EMBL/GenBank/DDBJ databases">
        <title>Two novel species in the genus Flavivirga.</title>
        <authorList>
            <person name="Kwon K."/>
        </authorList>
    </citation>
    <scope>NUCLEOTIDE SEQUENCE</scope>
    <source>
        <strain evidence="1">KCTC 52353</strain>
    </source>
</reference>